<keyword evidence="3" id="KW-0611">Plant defense</keyword>
<dbReference type="FunFam" id="3.40.50.10140:FF:000007">
    <property type="entry name" value="Disease resistance protein (TIR-NBS-LRR class)"/>
    <property type="match status" value="1"/>
</dbReference>
<evidence type="ECO:0000313" key="8">
    <source>
        <dbReference type="Proteomes" id="UP000238479"/>
    </source>
</evidence>
<dbReference type="Pfam" id="PF00931">
    <property type="entry name" value="NB-ARC"/>
    <property type="match status" value="1"/>
</dbReference>
<dbReference type="SUPFAM" id="SSF52200">
    <property type="entry name" value="Toll/Interleukin receptor TIR domain"/>
    <property type="match status" value="1"/>
</dbReference>
<evidence type="ECO:0000256" key="5">
    <source>
        <dbReference type="SAM" id="MobiDB-lite"/>
    </source>
</evidence>
<dbReference type="Pfam" id="PF01582">
    <property type="entry name" value="TIR"/>
    <property type="match status" value="1"/>
</dbReference>
<dbReference type="PANTHER" id="PTHR11017:SF574">
    <property type="entry name" value="ADP-RIBOSYL CYCLASE_CYCLIC ADP-RIBOSE HYDROLASE"/>
    <property type="match status" value="1"/>
</dbReference>
<dbReference type="GO" id="GO:0007165">
    <property type="term" value="P:signal transduction"/>
    <property type="evidence" value="ECO:0007669"/>
    <property type="project" value="InterPro"/>
</dbReference>
<dbReference type="SUPFAM" id="SSF52540">
    <property type="entry name" value="P-loop containing nucleoside triphosphate hydrolases"/>
    <property type="match status" value="1"/>
</dbReference>
<dbReference type="Pfam" id="PF23286">
    <property type="entry name" value="LRR_13"/>
    <property type="match status" value="1"/>
</dbReference>
<dbReference type="Gene3D" id="3.40.50.10140">
    <property type="entry name" value="Toll/interleukin-1 receptor homology (TIR) domain"/>
    <property type="match status" value="1"/>
</dbReference>
<dbReference type="PROSITE" id="PS50104">
    <property type="entry name" value="TIR"/>
    <property type="match status" value="1"/>
</dbReference>
<dbReference type="OrthoDB" id="9985615at2759"/>
<protein>
    <submittedName>
        <fullName evidence="7">Putative TIR domain, winged helix-turn-helix DNA-binding domain-containing protein</fullName>
    </submittedName>
</protein>
<dbReference type="Pfam" id="PF23282">
    <property type="entry name" value="WHD_ROQ1"/>
    <property type="match status" value="1"/>
</dbReference>
<dbReference type="Pfam" id="PF23598">
    <property type="entry name" value="LRR_14"/>
    <property type="match status" value="1"/>
</dbReference>
<evidence type="ECO:0000256" key="3">
    <source>
        <dbReference type="ARBA" id="ARBA00022821"/>
    </source>
</evidence>
<dbReference type="InterPro" id="IPR058192">
    <property type="entry name" value="WHD_ROQ1-like"/>
</dbReference>
<dbReference type="InterPro" id="IPR044974">
    <property type="entry name" value="Disease_R_plants"/>
</dbReference>
<dbReference type="Gene3D" id="3.40.50.300">
    <property type="entry name" value="P-loop containing nucleotide triphosphate hydrolases"/>
    <property type="match status" value="1"/>
</dbReference>
<dbReference type="GO" id="GO:0043531">
    <property type="term" value="F:ADP binding"/>
    <property type="evidence" value="ECO:0007669"/>
    <property type="project" value="InterPro"/>
</dbReference>
<dbReference type="InterPro" id="IPR000157">
    <property type="entry name" value="TIR_dom"/>
</dbReference>
<dbReference type="InterPro" id="IPR027417">
    <property type="entry name" value="P-loop_NTPase"/>
</dbReference>
<reference evidence="7 8" key="1">
    <citation type="journal article" date="2018" name="Nat. Genet.">
        <title>The Rosa genome provides new insights in the design of modern roses.</title>
        <authorList>
            <person name="Bendahmane M."/>
        </authorList>
    </citation>
    <scope>NUCLEOTIDE SEQUENCE [LARGE SCALE GENOMIC DNA]</scope>
    <source>
        <strain evidence="8">cv. Old Blush</strain>
    </source>
</reference>
<keyword evidence="2" id="KW-0677">Repeat</keyword>
<dbReference type="PANTHER" id="PTHR11017">
    <property type="entry name" value="LEUCINE-RICH REPEAT-CONTAINING PROTEIN"/>
    <property type="match status" value="1"/>
</dbReference>
<keyword evidence="7" id="KW-0238">DNA-binding</keyword>
<dbReference type="Gramene" id="PRQ51464">
    <property type="protein sequence ID" value="PRQ51464"/>
    <property type="gene ID" value="RchiOBHm_Chr2g0144731"/>
</dbReference>
<sequence length="1517" mass="172620">MASSSASASASASASTDIPLKEKYDVFLSFRGLDTRRTFIGHLKKALDDKKIVTYIDYDIGRGEEIEPALLEAIERSTISVIVFSENYASSRWCLDELVHILKCRKRVIPIFYNTDVSDISNQNGSYELDERFKDRTESERLKWKDALKKASTIVGFESMKFRDDAVLVQEVVEFVDSIVKLGFESSSYESKGLVGVERRVQQIESLLCIDSRDDRVRSVVIWGMGGIGKTTLADAVFHRLEKKFHASCFLKDVRARSGTPNGLQELRNILLRTLLGNEKLDIQSQSIDPSTANQLSRRKVLVVLDDVDESSQLDKLAGRGVTFGSGSRIMITSRDKQRATEMESLRKGGNHDVEIYEVEKLNEDEACQLVKSNSSAGFYSEVDSTDYFTKMVTYAAGCPLALKIWSSLSRKYSWDQMTKKLNEKMGSIYGVSYDVLGDDEKEIFLDMACFHKGKQINDVRGYLNCRGFNADSGIDELIGRSLIEVREDHLWMHDVIQEMGREIVRKQCPEEAGRRTRLYSLKDICHVLQHDTGTATIEIMSMVHYDISSLECNWKKPTSSMVHYDISPLECNWKKPTSLKLTPQVFGRMYNLTFLELDGHNFKLKLPEGGLESLPNVLRYLSWKGYPLGTLPSKFSPSCLVELHMRNSKLQTVWNTDQKPQLLKKVDLSNSTELVDVPYLTACLESINLEGCVSLDQVPNLSKSLNIGSISLQGCKKLVIVPSYFKNLHKLTVLNLRGCRLLKCIPEMPSNMEFLHISGLWNSFTLELMELSGLPSSIWSFKKLVELDLKGCCHIENLPSSIWLLNSLTSLDLSYTSLNYLPSSIECLSRIVSIDLQNCVKLVSLSDNIGKLKSLELLNLSFCKRFKFFPEILEPMECLKKLDLFGCDCLESLPTSIYKLKSLEELNLSCCHGFKFFPEILEPMECLKKLNLFGCDCLESLPTSIYKLKSLEELDLSCCRRFKLFPGILEPMECLKKLNLFGCNRMESLPTSIYKLKSLELLNLSSCNGFKLFPKILEPMECLKKLDLSVCRLLKSLPTRIYKLISLEELKLSRCSSLEFFPEILEPMECLKTLDLSDTKIIELPDSIENLVGLEVLDLSKCRSLKSVPNSIHKLRFLKDFRVADCWALEKRLISSSDILWSSLSNLDLGGCTRLEEIPDGLMNCFSLKELNFSKTKIKSIPTSIKGLSGLRSLYIWNCEYLGSLPELPYNLEILDADGCRNLKMVSLSMTAVTQGLDQLCDEDSLTREERYSFRSCKSLSETAKSNMMNDAELRIMRMAAAFSKLQEIDPEDYGFWYYSVSIVYPGNEIPERFRCQTAEGSSININLPVDPSHTDTNFWQLVLCAVLDEDEDEDEDSAQNEDEDQFLDEDEDEDEDEDQFKPSRYIPYIMGFHCEFNCTTNNGDSSEYFELPWPNNEIEIEKGTNCNDKSQVFVWYCPYLSAHAHNASKASFNFSLYPYYPRELDRFKVKRCGVCLLSSQGQDVVKFVGVDQDVGEPKPEQVISRKRSRDQYEAS</sequence>
<dbReference type="InterPro" id="IPR036390">
    <property type="entry name" value="WH_DNA-bd_sf"/>
</dbReference>
<dbReference type="SUPFAM" id="SSF52058">
    <property type="entry name" value="L domain-like"/>
    <property type="match status" value="3"/>
</dbReference>
<dbReference type="InterPro" id="IPR032675">
    <property type="entry name" value="LRR_dom_sf"/>
</dbReference>
<evidence type="ECO:0000256" key="2">
    <source>
        <dbReference type="ARBA" id="ARBA00022737"/>
    </source>
</evidence>
<name>A0A2P6RYG9_ROSCH</name>
<evidence type="ECO:0000313" key="7">
    <source>
        <dbReference type="EMBL" id="PRQ51464.1"/>
    </source>
</evidence>
<keyword evidence="8" id="KW-1185">Reference proteome</keyword>
<evidence type="ECO:0000259" key="6">
    <source>
        <dbReference type="PROSITE" id="PS50104"/>
    </source>
</evidence>
<dbReference type="SMART" id="SM00255">
    <property type="entry name" value="TIR"/>
    <property type="match status" value="1"/>
</dbReference>
<dbReference type="Proteomes" id="UP000238479">
    <property type="component" value="Chromosome 2"/>
</dbReference>
<accession>A0A2P6RYG9</accession>
<dbReference type="InterPro" id="IPR035897">
    <property type="entry name" value="Toll_tir_struct_dom_sf"/>
</dbReference>
<keyword evidence="1" id="KW-0433">Leucine-rich repeat</keyword>
<organism evidence="7 8">
    <name type="scientific">Rosa chinensis</name>
    <name type="common">China rose</name>
    <dbReference type="NCBI Taxonomy" id="74649"/>
    <lineage>
        <taxon>Eukaryota</taxon>
        <taxon>Viridiplantae</taxon>
        <taxon>Streptophyta</taxon>
        <taxon>Embryophyta</taxon>
        <taxon>Tracheophyta</taxon>
        <taxon>Spermatophyta</taxon>
        <taxon>Magnoliopsida</taxon>
        <taxon>eudicotyledons</taxon>
        <taxon>Gunneridae</taxon>
        <taxon>Pentapetalae</taxon>
        <taxon>rosids</taxon>
        <taxon>fabids</taxon>
        <taxon>Rosales</taxon>
        <taxon>Rosaceae</taxon>
        <taxon>Rosoideae</taxon>
        <taxon>Rosoideae incertae sedis</taxon>
        <taxon>Rosa</taxon>
    </lineage>
</organism>
<evidence type="ECO:0000256" key="4">
    <source>
        <dbReference type="ARBA" id="ARBA00023027"/>
    </source>
</evidence>
<dbReference type="PRINTS" id="PR00364">
    <property type="entry name" value="DISEASERSIST"/>
</dbReference>
<dbReference type="InterPro" id="IPR055414">
    <property type="entry name" value="LRR_R13L4/SHOC2-like"/>
</dbReference>
<dbReference type="InterPro" id="IPR002182">
    <property type="entry name" value="NB-ARC"/>
</dbReference>
<comment type="caution">
    <text evidence="7">The sequence shown here is derived from an EMBL/GenBank/DDBJ whole genome shotgun (WGS) entry which is preliminary data.</text>
</comment>
<dbReference type="InterPro" id="IPR058546">
    <property type="entry name" value="RPS4B/Roq1-like_LRR"/>
</dbReference>
<dbReference type="Gene3D" id="3.80.10.10">
    <property type="entry name" value="Ribonuclease Inhibitor"/>
    <property type="match status" value="4"/>
</dbReference>
<proteinExistence type="predicted"/>
<dbReference type="GO" id="GO:0003677">
    <property type="term" value="F:DNA binding"/>
    <property type="evidence" value="ECO:0007669"/>
    <property type="project" value="UniProtKB-KW"/>
</dbReference>
<dbReference type="SUPFAM" id="SSF46785">
    <property type="entry name" value="Winged helix' DNA-binding domain"/>
    <property type="match status" value="1"/>
</dbReference>
<dbReference type="EMBL" id="PDCK01000040">
    <property type="protein sequence ID" value="PRQ51464.1"/>
    <property type="molecule type" value="Genomic_DNA"/>
</dbReference>
<keyword evidence="4" id="KW-0520">NAD</keyword>
<feature type="domain" description="TIR" evidence="6">
    <location>
        <begin position="22"/>
        <end position="180"/>
    </location>
</feature>
<dbReference type="GO" id="GO:0051707">
    <property type="term" value="P:response to other organism"/>
    <property type="evidence" value="ECO:0007669"/>
    <property type="project" value="UniProtKB-ARBA"/>
</dbReference>
<dbReference type="GO" id="GO:0006952">
    <property type="term" value="P:defense response"/>
    <property type="evidence" value="ECO:0007669"/>
    <property type="project" value="UniProtKB-KW"/>
</dbReference>
<gene>
    <name evidence="7" type="ORF">RchiOBHm_Chr2g0144731</name>
</gene>
<evidence type="ECO:0000256" key="1">
    <source>
        <dbReference type="ARBA" id="ARBA00022614"/>
    </source>
</evidence>
<feature type="region of interest" description="Disordered" evidence="5">
    <location>
        <begin position="1352"/>
        <end position="1380"/>
    </location>
</feature>